<reference evidence="7 8" key="1">
    <citation type="journal article" date="2018" name="Gigascience">
        <title>Genomes of trombidid mites reveal novel predicted allergens and laterally-transferred genes associated with secondary metabolism.</title>
        <authorList>
            <person name="Dong X."/>
            <person name="Chaisiri K."/>
            <person name="Xia D."/>
            <person name="Armstrong S.D."/>
            <person name="Fang Y."/>
            <person name="Donnelly M.J."/>
            <person name="Kadowaki T."/>
            <person name="McGarry J.W."/>
            <person name="Darby A.C."/>
            <person name="Makepeace B.L."/>
        </authorList>
    </citation>
    <scope>NUCLEOTIDE SEQUENCE [LARGE SCALE GENOMIC DNA]</scope>
    <source>
        <strain evidence="7">UoL-WK</strain>
    </source>
</reference>
<feature type="binding site" evidence="5">
    <location>
        <position position="203"/>
    </location>
    <ligand>
        <name>a divalent metal cation</name>
        <dbReference type="ChEBI" id="CHEBI:60240"/>
        <label>2</label>
    </ligand>
</feature>
<dbReference type="AlphaFoldDB" id="A0A3S3SQC6"/>
<comment type="similarity">
    <text evidence="6">Belongs to the metallo-dependent hydrolases superfamily. Phosphotriesterase family.</text>
</comment>
<feature type="binding site" evidence="5">
    <location>
        <position position="232"/>
    </location>
    <ligand>
        <name>a divalent metal cation</name>
        <dbReference type="ChEBI" id="CHEBI:60240"/>
        <label>2</label>
    </ligand>
</feature>
<evidence type="ECO:0000256" key="3">
    <source>
        <dbReference type="ARBA" id="ARBA00022801"/>
    </source>
</evidence>
<keyword evidence="8" id="KW-1185">Reference proteome</keyword>
<dbReference type="PANTHER" id="PTHR10819:SF3">
    <property type="entry name" value="PHOSPHOTRIESTERASE-RELATED PROTEIN"/>
    <property type="match status" value="1"/>
</dbReference>
<dbReference type="PROSITE" id="PS01322">
    <property type="entry name" value="PHOSPHOTRIESTERASE_1"/>
    <property type="match status" value="1"/>
</dbReference>
<comment type="cofactor">
    <cofactor evidence="5">
        <name>a divalent metal cation</name>
        <dbReference type="ChEBI" id="CHEBI:60240"/>
    </cofactor>
    <text evidence="5">Binds 2 divalent metal cations per subunit.</text>
</comment>
<dbReference type="InterPro" id="IPR032466">
    <property type="entry name" value="Metal_Hydrolase"/>
</dbReference>
<evidence type="ECO:0000313" key="7">
    <source>
        <dbReference type="EMBL" id="RWS17543.1"/>
    </source>
</evidence>
<evidence type="ECO:0000313" key="8">
    <source>
        <dbReference type="Proteomes" id="UP000285301"/>
    </source>
</evidence>
<dbReference type="Gene3D" id="3.20.20.140">
    <property type="entry name" value="Metal-dependent hydrolases"/>
    <property type="match status" value="1"/>
</dbReference>
<proteinExistence type="inferred from homology"/>
<dbReference type="InterPro" id="IPR001559">
    <property type="entry name" value="Phosphotriesterase"/>
</dbReference>
<evidence type="ECO:0000256" key="4">
    <source>
        <dbReference type="ARBA" id="ARBA00029607"/>
    </source>
</evidence>
<name>A0A3S3SQC6_9ACAR</name>
<comment type="caution">
    <text evidence="6">Lacks conserved residue(s) required for the propagation of feature annotation.</text>
</comment>
<comment type="caution">
    <text evidence="7">The sequence shown here is derived from an EMBL/GenBank/DDBJ whole genome shotgun (WGS) entry which is preliminary data.</text>
</comment>
<dbReference type="PANTHER" id="PTHR10819">
    <property type="entry name" value="PHOSPHOTRIESTERASE-RELATED"/>
    <property type="match status" value="1"/>
</dbReference>
<dbReference type="PROSITE" id="PS51347">
    <property type="entry name" value="PHOSPHOTRIESTERASE_2"/>
    <property type="match status" value="1"/>
</dbReference>
<dbReference type="SUPFAM" id="SSF51556">
    <property type="entry name" value="Metallo-dependent hydrolases"/>
    <property type="match status" value="1"/>
</dbReference>
<protein>
    <recommendedName>
        <fullName evidence="1">Phosphotriesterase-related protein</fullName>
    </recommendedName>
    <alternativeName>
        <fullName evidence="4">Parathion hydrolase-related protein</fullName>
    </alternativeName>
</protein>
<keyword evidence="2 5" id="KW-0479">Metal-binding</keyword>
<organism evidence="7 8">
    <name type="scientific">Dinothrombium tinctorium</name>
    <dbReference type="NCBI Taxonomy" id="1965070"/>
    <lineage>
        <taxon>Eukaryota</taxon>
        <taxon>Metazoa</taxon>
        <taxon>Ecdysozoa</taxon>
        <taxon>Arthropoda</taxon>
        <taxon>Chelicerata</taxon>
        <taxon>Arachnida</taxon>
        <taxon>Acari</taxon>
        <taxon>Acariformes</taxon>
        <taxon>Trombidiformes</taxon>
        <taxon>Prostigmata</taxon>
        <taxon>Anystina</taxon>
        <taxon>Parasitengona</taxon>
        <taxon>Trombidioidea</taxon>
        <taxon>Trombidiidae</taxon>
        <taxon>Dinothrombium</taxon>
    </lineage>
</organism>
<evidence type="ECO:0000256" key="6">
    <source>
        <dbReference type="PROSITE-ProRule" id="PRU00679"/>
    </source>
</evidence>
<evidence type="ECO:0000256" key="1">
    <source>
        <dbReference type="ARBA" id="ARBA00020475"/>
    </source>
</evidence>
<dbReference type="STRING" id="1965070.A0A3S3SQC6"/>
<sequence>MDSLSRGCIQTVCGPVKPDLLGITLTHEHLYHKANASMFSPRTPDAKYSYLSQAPFDSENLWWINFHPYSHVDNLRFDDMITEDAVSREMTFFKENGGSCIVEVTTFGKNLNYMQRLSKDSKVHIVTGTGFYVHVSQSSQMHDMKVEDIAKVMIDDLTIGENGIKCGVIGEIGTCYPIHPFERKVLLAAATVQEKLSVPVTIHPGRNKEAPFETMRIFLEAGGKAEKTVMCHLERTIYDDEELLEFAKLGCFCEFDLFGIETSYYELSDSIDMPSDAQRINRLKRLIDEGYDKKIVISHDIHTKHRLMKFGGHGYSHILLNTVPKMLMRGYTPKNVEDILINNPKEWLTL</sequence>
<dbReference type="InterPro" id="IPR017947">
    <property type="entry name" value="AryldialkylPase_Zn-BS"/>
</dbReference>
<dbReference type="Proteomes" id="UP000285301">
    <property type="component" value="Unassembled WGS sequence"/>
</dbReference>
<dbReference type="GO" id="GO:0016788">
    <property type="term" value="F:hydrolase activity, acting on ester bonds"/>
    <property type="evidence" value="ECO:0007669"/>
    <property type="project" value="InterPro"/>
</dbReference>
<dbReference type="EMBL" id="NCKU01000061">
    <property type="protein sequence ID" value="RWS17543.1"/>
    <property type="molecule type" value="Genomic_DNA"/>
</dbReference>
<evidence type="ECO:0000256" key="5">
    <source>
        <dbReference type="PIRSR" id="PIRSR601559-52"/>
    </source>
</evidence>
<accession>A0A3S3SQC6</accession>
<feature type="binding site" evidence="5">
    <location>
        <position position="29"/>
    </location>
    <ligand>
        <name>a divalent metal cation</name>
        <dbReference type="ChEBI" id="CHEBI:60240"/>
        <label>1</label>
    </ligand>
</feature>
<evidence type="ECO:0000256" key="2">
    <source>
        <dbReference type="ARBA" id="ARBA00022723"/>
    </source>
</evidence>
<dbReference type="OrthoDB" id="9998343at2759"/>
<keyword evidence="3" id="KW-0378">Hydrolase</keyword>
<feature type="binding site" evidence="5">
    <location>
        <position position="171"/>
    </location>
    <ligand>
        <name>a divalent metal cation</name>
        <dbReference type="ChEBI" id="CHEBI:60240"/>
        <label>2</label>
    </ligand>
</feature>
<gene>
    <name evidence="7" type="ORF">B4U79_13699</name>
</gene>
<dbReference type="Pfam" id="PF02126">
    <property type="entry name" value="PTE"/>
    <property type="match status" value="1"/>
</dbReference>
<feature type="binding site" evidence="5">
    <location>
        <position position="171"/>
    </location>
    <ligand>
        <name>a divalent metal cation</name>
        <dbReference type="ChEBI" id="CHEBI:60240"/>
        <label>1</label>
    </ligand>
</feature>
<feature type="binding site" evidence="5">
    <location>
        <position position="27"/>
    </location>
    <ligand>
        <name>a divalent metal cation</name>
        <dbReference type="ChEBI" id="CHEBI:60240"/>
        <label>1</label>
    </ligand>
</feature>
<feature type="binding site" evidence="5">
    <location>
        <position position="300"/>
    </location>
    <ligand>
        <name>a divalent metal cation</name>
        <dbReference type="ChEBI" id="CHEBI:60240"/>
        <label>1</label>
    </ligand>
</feature>
<dbReference type="GO" id="GO:0008270">
    <property type="term" value="F:zinc ion binding"/>
    <property type="evidence" value="ECO:0007669"/>
    <property type="project" value="InterPro"/>
</dbReference>